<reference evidence="1" key="1">
    <citation type="journal article" date="2018" name="PLoS Negl. Trop. Dis.">
        <title>An insight into the salivary gland and fat body transcriptome of Panstrongylus lignarius (Hemiptera: Heteroptera), the main vector of Chagas disease in Peru.</title>
        <authorList>
            <person name="Nevoa J.C."/>
            <person name="Mendes M.T."/>
            <person name="da Silva M.V."/>
            <person name="Soares S.C."/>
            <person name="Oliveira C.J.F."/>
            <person name="Ribeiro J.M.C."/>
        </authorList>
    </citation>
    <scope>NUCLEOTIDE SEQUENCE</scope>
</reference>
<evidence type="ECO:0000313" key="1">
    <source>
        <dbReference type="EMBL" id="JAW15945.1"/>
    </source>
</evidence>
<name>A0A224XTT0_9HEMI</name>
<sequence>MIFYLLLNSFLLVLRSPLRCSILINVLQDVFYYQSMWTSSLEVLSELVITFSLRSLKFCFLLANFYILVLVFH</sequence>
<dbReference type="EMBL" id="GFTR01000481">
    <property type="protein sequence ID" value="JAW15945.1"/>
    <property type="molecule type" value="Transcribed_RNA"/>
</dbReference>
<dbReference type="AlphaFoldDB" id="A0A224XTT0"/>
<accession>A0A224XTT0</accession>
<proteinExistence type="predicted"/>
<organism evidence="1">
    <name type="scientific">Panstrongylus lignarius</name>
    <dbReference type="NCBI Taxonomy" id="156445"/>
    <lineage>
        <taxon>Eukaryota</taxon>
        <taxon>Metazoa</taxon>
        <taxon>Ecdysozoa</taxon>
        <taxon>Arthropoda</taxon>
        <taxon>Hexapoda</taxon>
        <taxon>Insecta</taxon>
        <taxon>Pterygota</taxon>
        <taxon>Neoptera</taxon>
        <taxon>Paraneoptera</taxon>
        <taxon>Hemiptera</taxon>
        <taxon>Heteroptera</taxon>
        <taxon>Panheteroptera</taxon>
        <taxon>Cimicomorpha</taxon>
        <taxon>Reduviidae</taxon>
        <taxon>Triatominae</taxon>
        <taxon>Panstrongylus</taxon>
    </lineage>
</organism>
<protein>
    <submittedName>
        <fullName evidence="1">Uncharacterized protein</fullName>
    </submittedName>
</protein>